<organism evidence="1 2">
    <name type="scientific">Bonamia ostreae</name>
    <dbReference type="NCBI Taxonomy" id="126728"/>
    <lineage>
        <taxon>Eukaryota</taxon>
        <taxon>Sar</taxon>
        <taxon>Rhizaria</taxon>
        <taxon>Endomyxa</taxon>
        <taxon>Ascetosporea</taxon>
        <taxon>Haplosporida</taxon>
        <taxon>Bonamia</taxon>
    </lineage>
</organism>
<gene>
    <name evidence="1" type="ORF">MHBO_000769</name>
</gene>
<accession>A0ABV2AGR4</accession>
<sequence length="109" mass="12429">MQNIAYPHSRNFLKLESDSFPKILRKTISKCVKVAKTDDSTLNLQQLISMNKTSFLNPIGLFRAGSMSEGQLLKYQIDYLKSISMIEKTRDDSDAFSKLKLSLFAEEMS</sequence>
<keyword evidence="2" id="KW-1185">Reference proteome</keyword>
<evidence type="ECO:0000313" key="1">
    <source>
        <dbReference type="EMBL" id="MES1918874.1"/>
    </source>
</evidence>
<proteinExistence type="predicted"/>
<reference evidence="1 2" key="1">
    <citation type="journal article" date="2024" name="BMC Biol.">
        <title>Comparative genomics of Ascetosporea gives new insight into the evolutionary basis for animal parasitism in Rhizaria.</title>
        <authorList>
            <person name="Hiltunen Thoren M."/>
            <person name="Onut-Brannstrom I."/>
            <person name="Alfjorden A."/>
            <person name="Peckova H."/>
            <person name="Swords F."/>
            <person name="Hooper C."/>
            <person name="Holzer A.S."/>
            <person name="Bass D."/>
            <person name="Burki F."/>
        </authorList>
    </citation>
    <scope>NUCLEOTIDE SEQUENCE [LARGE SCALE GENOMIC DNA]</scope>
    <source>
        <strain evidence="1">20-A016</strain>
    </source>
</reference>
<evidence type="ECO:0000313" key="2">
    <source>
        <dbReference type="Proteomes" id="UP001439008"/>
    </source>
</evidence>
<comment type="caution">
    <text evidence="1">The sequence shown here is derived from an EMBL/GenBank/DDBJ whole genome shotgun (WGS) entry which is preliminary data.</text>
</comment>
<dbReference type="EMBL" id="JBDODL010000145">
    <property type="protein sequence ID" value="MES1918874.1"/>
    <property type="molecule type" value="Genomic_DNA"/>
</dbReference>
<dbReference type="Proteomes" id="UP001439008">
    <property type="component" value="Unassembled WGS sequence"/>
</dbReference>
<name>A0ABV2AGR4_9EUKA</name>
<protein>
    <submittedName>
        <fullName evidence="1">Uncharacterized protein</fullName>
    </submittedName>
</protein>